<protein>
    <recommendedName>
        <fullName evidence="3">Outer membrane protein beta-barrel domain-containing protein</fullName>
    </recommendedName>
</protein>
<dbReference type="InterPro" id="IPR011250">
    <property type="entry name" value="OMP/PagP_B-barrel"/>
</dbReference>
<dbReference type="AlphaFoldDB" id="A0A0M2V772"/>
<sequence>MNKLLPTAVLVGAFFSAAATAQTYDTGFYLGGHYGQHKVDLESDFANTDIKFGVAGVNAGFQLTSFLALEARYAIGVEDEHIFGDNDSVRYEIDRHMALMAKGSLPLGDRFALFATAGYGETRYAFAYDIPGLSGSQTSTESGFIYGAGATFHLTNRLSLVAEYNILPDLEDEDNGLIESDVSLLTVGLNYKF</sequence>
<dbReference type="Pfam" id="PF13505">
    <property type="entry name" value="OMP_b-brl"/>
    <property type="match status" value="1"/>
</dbReference>
<dbReference type="Proteomes" id="UP000034228">
    <property type="component" value="Unassembled WGS sequence"/>
</dbReference>
<dbReference type="RefSeq" id="WP_046558089.1">
    <property type="nucleotide sequence ID" value="NZ_LAHO01000012.1"/>
</dbReference>
<evidence type="ECO:0000256" key="1">
    <source>
        <dbReference type="ARBA" id="ARBA00022729"/>
    </source>
</evidence>
<accession>A0A0M2V772</accession>
<dbReference type="EMBL" id="LAHO01000012">
    <property type="protein sequence ID" value="KKO45008.1"/>
    <property type="molecule type" value="Genomic_DNA"/>
</dbReference>
<feature type="domain" description="Outer membrane protein beta-barrel" evidence="3">
    <location>
        <begin position="8"/>
        <end position="193"/>
    </location>
</feature>
<organism evidence="4 5">
    <name type="scientific">Arsukibacterium ikkense</name>
    <dbReference type="NCBI Taxonomy" id="336831"/>
    <lineage>
        <taxon>Bacteria</taxon>
        <taxon>Pseudomonadati</taxon>
        <taxon>Pseudomonadota</taxon>
        <taxon>Gammaproteobacteria</taxon>
        <taxon>Chromatiales</taxon>
        <taxon>Chromatiaceae</taxon>
        <taxon>Arsukibacterium</taxon>
    </lineage>
</organism>
<dbReference type="STRING" id="336831.WG68_12780"/>
<evidence type="ECO:0000259" key="3">
    <source>
        <dbReference type="Pfam" id="PF13505"/>
    </source>
</evidence>
<dbReference type="Gene3D" id="2.40.160.20">
    <property type="match status" value="1"/>
</dbReference>
<evidence type="ECO:0000256" key="2">
    <source>
        <dbReference type="SAM" id="SignalP"/>
    </source>
</evidence>
<feature type="chain" id="PRO_5005644491" description="Outer membrane protein beta-barrel domain-containing protein" evidence="2">
    <location>
        <begin position="22"/>
        <end position="193"/>
    </location>
</feature>
<evidence type="ECO:0000313" key="5">
    <source>
        <dbReference type="Proteomes" id="UP000034228"/>
    </source>
</evidence>
<keyword evidence="1 2" id="KW-0732">Signal</keyword>
<evidence type="ECO:0000313" key="4">
    <source>
        <dbReference type="EMBL" id="KKO45008.1"/>
    </source>
</evidence>
<proteinExistence type="predicted"/>
<keyword evidence="5" id="KW-1185">Reference proteome</keyword>
<comment type="caution">
    <text evidence="4">The sequence shown here is derived from an EMBL/GenBank/DDBJ whole genome shotgun (WGS) entry which is preliminary data.</text>
</comment>
<dbReference type="InterPro" id="IPR027385">
    <property type="entry name" value="Beta-barrel_OMP"/>
</dbReference>
<gene>
    <name evidence="4" type="ORF">WG68_12780</name>
</gene>
<reference evidence="4 5" key="1">
    <citation type="submission" date="2015-03" db="EMBL/GenBank/DDBJ databases">
        <title>Draft genome sequences of two protease-producing strains of Arsukibacterium isolated from two cold and alkaline environments.</title>
        <authorList>
            <person name="Lylloff J.E."/>
            <person name="Skov L.B."/>
            <person name="Jepsen M."/>
            <person name="Hallin P.F."/>
            <person name="Sorensen S.J."/>
            <person name="Stougaard P."/>
            <person name="Glaring M.A."/>
        </authorList>
    </citation>
    <scope>NUCLEOTIDE SEQUENCE [LARGE SCALE GENOMIC DNA]</scope>
    <source>
        <strain evidence="4 5">GCM72</strain>
    </source>
</reference>
<dbReference type="SUPFAM" id="SSF56925">
    <property type="entry name" value="OMPA-like"/>
    <property type="match status" value="1"/>
</dbReference>
<dbReference type="OrthoDB" id="6877638at2"/>
<name>A0A0M2V772_9GAMM</name>
<feature type="signal peptide" evidence="2">
    <location>
        <begin position="1"/>
        <end position="21"/>
    </location>
</feature>